<dbReference type="AlphaFoldDB" id="A0A7X2Z7B4"/>
<dbReference type="RefSeq" id="WP_155613986.1">
    <property type="nucleotide sequence ID" value="NZ_WNZX01000002.1"/>
</dbReference>
<reference evidence="1 2" key="1">
    <citation type="submission" date="2019-11" db="EMBL/GenBank/DDBJ databases">
        <title>Draft genome sequences of five Paenibacillus species of dairy origin.</title>
        <authorList>
            <person name="Olajide A.M."/>
            <person name="Chen S."/>
            <person name="Lapointe G."/>
        </authorList>
    </citation>
    <scope>NUCLEOTIDE SEQUENCE [LARGE SCALE GENOMIC DNA]</scope>
    <source>
        <strain evidence="1 2">2CS3</strain>
    </source>
</reference>
<protein>
    <recommendedName>
        <fullName evidence="3">Bacterial Pleckstrin homology domain-containing protein</fullName>
    </recommendedName>
</protein>
<dbReference type="EMBL" id="WNZX01000002">
    <property type="protein sequence ID" value="MUG69675.1"/>
    <property type="molecule type" value="Genomic_DNA"/>
</dbReference>
<evidence type="ECO:0000313" key="1">
    <source>
        <dbReference type="EMBL" id="MUG69675.1"/>
    </source>
</evidence>
<sequence>MGRTVRFGETEFTLNLTGLHCFFALKQKVTIPYSTIKSVFVDDFDAPSWMLRMPGTSISPLHIYEGSFKHADKWYFLSYESRQSLVIIELEGHNKYAYVIFQHENPTEVAAELRRRVRNLQMGNQAGDSIKK</sequence>
<proteinExistence type="predicted"/>
<organism evidence="1 2">
    <name type="scientific">Paenibacillus validus</name>
    <dbReference type="NCBI Taxonomy" id="44253"/>
    <lineage>
        <taxon>Bacteria</taxon>
        <taxon>Bacillati</taxon>
        <taxon>Bacillota</taxon>
        <taxon>Bacilli</taxon>
        <taxon>Bacillales</taxon>
        <taxon>Paenibacillaceae</taxon>
        <taxon>Paenibacillus</taxon>
    </lineage>
</organism>
<comment type="caution">
    <text evidence="1">The sequence shown here is derived from an EMBL/GenBank/DDBJ whole genome shotgun (WGS) entry which is preliminary data.</text>
</comment>
<gene>
    <name evidence="1" type="ORF">GNP93_03175</name>
</gene>
<dbReference type="Proteomes" id="UP000450917">
    <property type="component" value="Unassembled WGS sequence"/>
</dbReference>
<evidence type="ECO:0008006" key="3">
    <source>
        <dbReference type="Google" id="ProtNLM"/>
    </source>
</evidence>
<keyword evidence="2" id="KW-1185">Reference proteome</keyword>
<accession>A0A7X2Z7B4</accession>
<evidence type="ECO:0000313" key="2">
    <source>
        <dbReference type="Proteomes" id="UP000450917"/>
    </source>
</evidence>
<name>A0A7X2Z7B4_9BACL</name>